<keyword evidence="2" id="KW-1185">Reference proteome</keyword>
<evidence type="ECO:0000313" key="1">
    <source>
        <dbReference type="EMBL" id="WPU92247.1"/>
    </source>
</evidence>
<organism evidence="1 2">
    <name type="scientific">Mucilaginibacter sabulilitoris</name>
    <dbReference type="NCBI Taxonomy" id="1173583"/>
    <lineage>
        <taxon>Bacteria</taxon>
        <taxon>Pseudomonadati</taxon>
        <taxon>Bacteroidota</taxon>
        <taxon>Sphingobacteriia</taxon>
        <taxon>Sphingobacteriales</taxon>
        <taxon>Sphingobacteriaceae</taxon>
        <taxon>Mucilaginibacter</taxon>
    </lineage>
</organism>
<sequence>MKKFVALMLLNIHLLNIGGQLAFRQYLVYKTDKFFTEQTRKGLYNCKDLTEIIIPVNLPNIHDWANFENIVGQIQFGSVNYNYVKMKMTRTGLHLMCIPNYDTTQLVGNNVLNTKSAKDNPVPQKDHVPFKIIVQENLNISFAQIEFNCPIKTLQQPAVRAVQPLVHYHQDIPEQPPKTAC</sequence>
<protein>
    <submittedName>
        <fullName evidence="1">Uncharacterized protein</fullName>
    </submittedName>
</protein>
<dbReference type="Proteomes" id="UP001324380">
    <property type="component" value="Chromosome"/>
</dbReference>
<name>A0ABZ0TH13_9SPHI</name>
<dbReference type="RefSeq" id="WP_321561409.1">
    <property type="nucleotide sequence ID" value="NZ_CP139558.1"/>
</dbReference>
<gene>
    <name evidence="1" type="ORF">SNE25_23270</name>
</gene>
<proteinExistence type="predicted"/>
<dbReference type="EMBL" id="CP139558">
    <property type="protein sequence ID" value="WPU92247.1"/>
    <property type="molecule type" value="Genomic_DNA"/>
</dbReference>
<accession>A0ABZ0TH13</accession>
<evidence type="ECO:0000313" key="2">
    <source>
        <dbReference type="Proteomes" id="UP001324380"/>
    </source>
</evidence>
<reference evidence="1 2" key="1">
    <citation type="submission" date="2023-11" db="EMBL/GenBank/DDBJ databases">
        <title>Analysis of the Genomes of Mucilaginibacter gossypii cycad 4 and M. sabulilitoris SNA2: microbes with the potential for plant growth promotion.</title>
        <authorList>
            <person name="Hirsch A.M."/>
            <person name="Humm E."/>
            <person name="Rubbi M."/>
            <person name="Del Vecchio G."/>
            <person name="Ha S.M."/>
            <person name="Pellegrini M."/>
            <person name="Gunsalus R.P."/>
        </authorList>
    </citation>
    <scope>NUCLEOTIDE SEQUENCE [LARGE SCALE GENOMIC DNA]</scope>
    <source>
        <strain evidence="1 2">SNA2</strain>
    </source>
</reference>